<reference evidence="3" key="1">
    <citation type="submission" date="2023-03" db="UniProtKB">
        <authorList>
            <consortium name="WormBaseParasite"/>
        </authorList>
    </citation>
    <scope>IDENTIFICATION</scope>
</reference>
<sequence length="203" mass="22819">LQATSVPAEQRFLIVCLQLDEFNVDAENRLSPPSSLSAMSVEEKPEKNETRNMQQSGNVTGVVTPTTSSHIIYRRTIDEIAKKLARSSTGTHLPVRATKNSSCSHPCRGLRDECWRKSSVQIVHKPRKGVMHFHQRIVEDQPEKVPRQHSVVGSSEKLIALLKRAVAVVRLLRCSSCQIGALVDWRLFCVLRVISYVTTHLSR</sequence>
<name>A0A9J2PAX7_ASCLU</name>
<feature type="region of interest" description="Disordered" evidence="1">
    <location>
        <begin position="30"/>
        <end position="63"/>
    </location>
</feature>
<evidence type="ECO:0000313" key="3">
    <source>
        <dbReference type="WBParaSite" id="ALUE_0000704201-mRNA-1"/>
    </source>
</evidence>
<evidence type="ECO:0000256" key="1">
    <source>
        <dbReference type="SAM" id="MobiDB-lite"/>
    </source>
</evidence>
<accession>A0A9J2PAX7</accession>
<keyword evidence="2" id="KW-1185">Reference proteome</keyword>
<dbReference type="Proteomes" id="UP000036681">
    <property type="component" value="Unplaced"/>
</dbReference>
<protein>
    <submittedName>
        <fullName evidence="3">Uncharacterized protein</fullName>
    </submittedName>
</protein>
<organism evidence="2 3">
    <name type="scientific">Ascaris lumbricoides</name>
    <name type="common">Giant roundworm</name>
    <dbReference type="NCBI Taxonomy" id="6252"/>
    <lineage>
        <taxon>Eukaryota</taxon>
        <taxon>Metazoa</taxon>
        <taxon>Ecdysozoa</taxon>
        <taxon>Nematoda</taxon>
        <taxon>Chromadorea</taxon>
        <taxon>Rhabditida</taxon>
        <taxon>Spirurina</taxon>
        <taxon>Ascaridomorpha</taxon>
        <taxon>Ascaridoidea</taxon>
        <taxon>Ascarididae</taxon>
        <taxon>Ascaris</taxon>
    </lineage>
</organism>
<proteinExistence type="predicted"/>
<feature type="compositionally biased region" description="Polar residues" evidence="1">
    <location>
        <begin position="51"/>
        <end position="63"/>
    </location>
</feature>
<feature type="compositionally biased region" description="Basic and acidic residues" evidence="1">
    <location>
        <begin position="41"/>
        <end position="50"/>
    </location>
</feature>
<dbReference type="AlphaFoldDB" id="A0A9J2PAX7"/>
<evidence type="ECO:0000313" key="2">
    <source>
        <dbReference type="Proteomes" id="UP000036681"/>
    </source>
</evidence>
<dbReference type="WBParaSite" id="ALUE_0000704201-mRNA-1">
    <property type="protein sequence ID" value="ALUE_0000704201-mRNA-1"/>
    <property type="gene ID" value="ALUE_0000704201"/>
</dbReference>